<dbReference type="GO" id="GO:0005525">
    <property type="term" value="F:GTP binding"/>
    <property type="evidence" value="ECO:0007669"/>
    <property type="project" value="InterPro"/>
</dbReference>
<evidence type="ECO:0000256" key="2">
    <source>
        <dbReference type="ARBA" id="ARBA00011984"/>
    </source>
</evidence>
<dbReference type="PROSITE" id="PS51421">
    <property type="entry name" value="RAS"/>
    <property type="match status" value="1"/>
</dbReference>
<dbReference type="Proteomes" id="UP001152747">
    <property type="component" value="Unassembled WGS sequence"/>
</dbReference>
<sequence>MPGGPVIYRTPKCLVCGAAANQAAPIPNLELDNFLRNIKSFRWNGLDQTISTTKRRWEDEGFSIHECKIAVIGAKGVGKTCFARVQYSNEIMFPDMLNEMDDSDSYVIDIVDNMEMKKSFSAAHGIIIMYSIADRQSFYEAAEVYKQLEQGREHNQPIVLVGSKKDKNRRRQVTPFEGQQLARTLGCPFFEVSSKKQRLCTRDICRTRFTHSTTTIFIQISCARIVTLINFN</sequence>
<accession>A0A9P1IPJ7</accession>
<dbReference type="InterPro" id="IPR001806">
    <property type="entry name" value="Small_GTPase"/>
</dbReference>
<evidence type="ECO:0000256" key="1">
    <source>
        <dbReference type="ARBA" id="ARBA00008344"/>
    </source>
</evidence>
<dbReference type="AlphaFoldDB" id="A0A9P1IPJ7"/>
<dbReference type="PROSITE" id="PS51419">
    <property type="entry name" value="RAB"/>
    <property type="match status" value="1"/>
</dbReference>
<dbReference type="InterPro" id="IPR027417">
    <property type="entry name" value="P-loop_NTPase"/>
</dbReference>
<dbReference type="Pfam" id="PF00071">
    <property type="entry name" value="Ras"/>
    <property type="match status" value="1"/>
</dbReference>
<evidence type="ECO:0000313" key="5">
    <source>
        <dbReference type="EMBL" id="CAI5449570.1"/>
    </source>
</evidence>
<reference evidence="5" key="1">
    <citation type="submission" date="2022-11" db="EMBL/GenBank/DDBJ databases">
        <authorList>
            <person name="Kikuchi T."/>
        </authorList>
    </citation>
    <scope>NUCLEOTIDE SEQUENCE</scope>
    <source>
        <strain evidence="5">PS1010</strain>
    </source>
</reference>
<evidence type="ECO:0000256" key="4">
    <source>
        <dbReference type="ARBA" id="ARBA00048098"/>
    </source>
</evidence>
<keyword evidence="6" id="KW-1185">Reference proteome</keyword>
<dbReference type="Gene3D" id="3.40.50.300">
    <property type="entry name" value="P-loop containing nucleotide triphosphate hydrolases"/>
    <property type="match status" value="1"/>
</dbReference>
<protein>
    <recommendedName>
        <fullName evidence="2">small monomeric GTPase</fullName>
        <ecNumber evidence="2">3.6.5.2</ecNumber>
    </recommendedName>
</protein>
<dbReference type="GO" id="GO:0003925">
    <property type="term" value="F:G protein activity"/>
    <property type="evidence" value="ECO:0007669"/>
    <property type="project" value="UniProtKB-EC"/>
</dbReference>
<evidence type="ECO:0000256" key="3">
    <source>
        <dbReference type="ARBA" id="ARBA00022801"/>
    </source>
</evidence>
<dbReference type="InterPro" id="IPR051065">
    <property type="entry name" value="Ras-related_GTPase"/>
</dbReference>
<gene>
    <name evidence="5" type="ORF">CAMP_LOCUS12207</name>
</gene>
<comment type="catalytic activity">
    <reaction evidence="4">
        <text>GTP + H2O = GDP + phosphate + H(+)</text>
        <dbReference type="Rhea" id="RHEA:19669"/>
        <dbReference type="ChEBI" id="CHEBI:15377"/>
        <dbReference type="ChEBI" id="CHEBI:15378"/>
        <dbReference type="ChEBI" id="CHEBI:37565"/>
        <dbReference type="ChEBI" id="CHEBI:43474"/>
        <dbReference type="ChEBI" id="CHEBI:58189"/>
        <dbReference type="EC" id="3.6.5.2"/>
    </reaction>
</comment>
<dbReference type="SMART" id="SM00173">
    <property type="entry name" value="RAS"/>
    <property type="match status" value="1"/>
</dbReference>
<comment type="caution">
    <text evidence="5">The sequence shown here is derived from an EMBL/GenBank/DDBJ whole genome shotgun (WGS) entry which is preliminary data.</text>
</comment>
<dbReference type="SUPFAM" id="SSF52540">
    <property type="entry name" value="P-loop containing nucleoside triphosphate hydrolases"/>
    <property type="match status" value="1"/>
</dbReference>
<name>A0A9P1IPJ7_9PELO</name>
<dbReference type="EC" id="3.6.5.2" evidence="2"/>
<keyword evidence="3" id="KW-0378">Hydrolase</keyword>
<comment type="similarity">
    <text evidence="1">Belongs to the small GTPase superfamily. Ras family.</text>
</comment>
<proteinExistence type="inferred from homology"/>
<evidence type="ECO:0000313" key="6">
    <source>
        <dbReference type="Proteomes" id="UP001152747"/>
    </source>
</evidence>
<dbReference type="EMBL" id="CANHGI010000004">
    <property type="protein sequence ID" value="CAI5449570.1"/>
    <property type="molecule type" value="Genomic_DNA"/>
</dbReference>
<organism evidence="5 6">
    <name type="scientific">Caenorhabditis angaria</name>
    <dbReference type="NCBI Taxonomy" id="860376"/>
    <lineage>
        <taxon>Eukaryota</taxon>
        <taxon>Metazoa</taxon>
        <taxon>Ecdysozoa</taxon>
        <taxon>Nematoda</taxon>
        <taxon>Chromadorea</taxon>
        <taxon>Rhabditida</taxon>
        <taxon>Rhabditina</taxon>
        <taxon>Rhabditomorpha</taxon>
        <taxon>Rhabditoidea</taxon>
        <taxon>Rhabditidae</taxon>
        <taxon>Peloderinae</taxon>
        <taxon>Caenorhabditis</taxon>
    </lineage>
</organism>
<dbReference type="PANTHER" id="PTHR45704">
    <property type="entry name" value="RAS-LIKE FAMILY MEMBER 11"/>
    <property type="match status" value="1"/>
</dbReference>
<dbReference type="SMART" id="SM00175">
    <property type="entry name" value="RAB"/>
    <property type="match status" value="1"/>
</dbReference>
<dbReference type="OrthoDB" id="265044at2759"/>